<gene>
    <name evidence="1" type="ORF">CWB98_14625</name>
</gene>
<evidence type="ECO:0000313" key="1">
    <source>
        <dbReference type="EMBL" id="TMP35983.1"/>
    </source>
</evidence>
<protein>
    <submittedName>
        <fullName evidence="1">Uncharacterized protein</fullName>
    </submittedName>
</protein>
<dbReference type="EMBL" id="PNCJ01000019">
    <property type="protein sequence ID" value="TMP35983.1"/>
    <property type="molecule type" value="Genomic_DNA"/>
</dbReference>
<reference evidence="1 2" key="1">
    <citation type="submission" date="2018-01" db="EMBL/GenBank/DDBJ databases">
        <authorList>
            <person name="Paulsen S."/>
            <person name="Gram L.K."/>
        </authorList>
    </citation>
    <scope>NUCLEOTIDE SEQUENCE [LARGE SCALE GENOMIC DNA]</scope>
    <source>
        <strain evidence="1 2">S2599</strain>
    </source>
</reference>
<dbReference type="AlphaFoldDB" id="A0A5S3WYZ1"/>
<dbReference type="OrthoDB" id="5770735at2"/>
<proteinExistence type="predicted"/>
<sequence>MIRWLLLFLSPVLLAHQEHTTFGVHGMVMMQVGQKVIASHLPMPRGMHARQVLFEVKPTPQIAHILERLFRSKTLVTFVPNPFELDKLRLGEIPALSGSVYQGHFERDGKIAKTNVTFEVGKVILDEPVEPVKNGHFYVRSVTRDLCLLIHKIGQLPSFDQMIKVKCHHQSVLPTLIESGSILPLTEQIPISYKFIEALYLETKDFAK</sequence>
<accession>A0A5S3WYZ1</accession>
<dbReference type="Proteomes" id="UP000306719">
    <property type="component" value="Unassembled WGS sequence"/>
</dbReference>
<evidence type="ECO:0000313" key="2">
    <source>
        <dbReference type="Proteomes" id="UP000306719"/>
    </source>
</evidence>
<comment type="caution">
    <text evidence="1">The sequence shown here is derived from an EMBL/GenBank/DDBJ whole genome shotgun (WGS) entry which is preliminary data.</text>
</comment>
<organism evidence="1 2">
    <name type="scientific">Pseudoalteromonas rubra</name>
    <dbReference type="NCBI Taxonomy" id="43658"/>
    <lineage>
        <taxon>Bacteria</taxon>
        <taxon>Pseudomonadati</taxon>
        <taxon>Pseudomonadota</taxon>
        <taxon>Gammaproteobacteria</taxon>
        <taxon>Alteromonadales</taxon>
        <taxon>Pseudoalteromonadaceae</taxon>
        <taxon>Pseudoalteromonas</taxon>
    </lineage>
</organism>
<name>A0A5S3WYZ1_9GAMM</name>
<dbReference type="RefSeq" id="WP_138545506.1">
    <property type="nucleotide sequence ID" value="NZ_PNCJ01000019.1"/>
</dbReference>
<reference evidence="2" key="2">
    <citation type="submission" date="2019-06" db="EMBL/GenBank/DDBJ databases">
        <title>Co-occurence of chitin degradation, pigmentation and bioactivity in marine Pseudoalteromonas.</title>
        <authorList>
            <person name="Sonnenschein E.C."/>
            <person name="Bech P.K."/>
        </authorList>
    </citation>
    <scope>NUCLEOTIDE SEQUENCE [LARGE SCALE GENOMIC DNA]</scope>
    <source>
        <strain evidence="2">S2599</strain>
    </source>
</reference>